<dbReference type="KEGG" id="dli:dnl_60080"/>
<dbReference type="Pfam" id="PF05685">
    <property type="entry name" value="Uma2"/>
    <property type="match status" value="1"/>
</dbReference>
<protein>
    <submittedName>
        <fullName evidence="3">DUF820</fullName>
    </submittedName>
</protein>
<reference evidence="3" key="1">
    <citation type="journal article" date="2021" name="Microb. Physiol.">
        <title>Proteogenomic Insights into the Physiology of Marine, Sulfate-Reducing, Filamentous Desulfonema limicola and Desulfonema magnum.</title>
        <authorList>
            <person name="Schnaars V."/>
            <person name="Wohlbrand L."/>
            <person name="Scheve S."/>
            <person name="Hinrichs C."/>
            <person name="Reinhardt R."/>
            <person name="Rabus R."/>
        </authorList>
    </citation>
    <scope>NUCLEOTIDE SEQUENCE</scope>
    <source>
        <strain evidence="3">5ac10</strain>
    </source>
</reference>
<accession>A0A975GJL7</accession>
<dbReference type="RefSeq" id="WP_207689414.1">
    <property type="nucleotide sequence ID" value="NZ_CP061799.1"/>
</dbReference>
<evidence type="ECO:0000256" key="1">
    <source>
        <dbReference type="SAM" id="MobiDB-lite"/>
    </source>
</evidence>
<dbReference type="Gene3D" id="3.90.1570.10">
    <property type="entry name" value="tt1808, chain A"/>
    <property type="match status" value="1"/>
</dbReference>
<gene>
    <name evidence="3" type="ORF">dnl_60080</name>
</gene>
<keyword evidence="4" id="KW-1185">Reference proteome</keyword>
<dbReference type="EMBL" id="CP061799">
    <property type="protein sequence ID" value="QTA83595.1"/>
    <property type="molecule type" value="Genomic_DNA"/>
</dbReference>
<dbReference type="InterPro" id="IPR011335">
    <property type="entry name" value="Restrct_endonuc-II-like"/>
</dbReference>
<feature type="compositionally biased region" description="Basic and acidic residues" evidence="1">
    <location>
        <begin position="204"/>
        <end position="233"/>
    </location>
</feature>
<dbReference type="SUPFAM" id="SSF52980">
    <property type="entry name" value="Restriction endonuclease-like"/>
    <property type="match status" value="1"/>
</dbReference>
<sequence length="250" mass="28798">MAEMLLKTEYYDIPEPDISHIITEDDTPVDNIFSEKQQRLLTESLSISWKPGRPFIFLANVGIFYGINLPAIVPDVMVSLDVKYAEDVWKKKNRSYFVWEFGKPPEIVIEVVSNKEGGETDTKMRKYAQAGVWYYIIFDPQKLIQKDIVRAYELSTGAYIPKLDLFLPKVNIGVKLWEGSFDGIQAQWLRWCDKDGSLMATGKESVEQERKRAEQAEKNAETTRQEVQKERDRAKKLAEKLRALGIDPGE</sequence>
<dbReference type="CDD" id="cd06260">
    <property type="entry name" value="DUF820-like"/>
    <property type="match status" value="1"/>
</dbReference>
<dbReference type="InterPro" id="IPR012296">
    <property type="entry name" value="Nuclease_put_TT1808"/>
</dbReference>
<evidence type="ECO:0000313" key="3">
    <source>
        <dbReference type="EMBL" id="QTA83595.1"/>
    </source>
</evidence>
<proteinExistence type="predicted"/>
<organism evidence="3 4">
    <name type="scientific">Desulfonema limicola</name>
    <dbReference type="NCBI Taxonomy" id="45656"/>
    <lineage>
        <taxon>Bacteria</taxon>
        <taxon>Pseudomonadati</taxon>
        <taxon>Thermodesulfobacteriota</taxon>
        <taxon>Desulfobacteria</taxon>
        <taxon>Desulfobacterales</taxon>
        <taxon>Desulfococcaceae</taxon>
        <taxon>Desulfonema</taxon>
    </lineage>
</organism>
<dbReference type="InterPro" id="IPR008538">
    <property type="entry name" value="Uma2"/>
</dbReference>
<dbReference type="AlphaFoldDB" id="A0A975GJL7"/>
<name>A0A975GJL7_9BACT</name>
<evidence type="ECO:0000313" key="4">
    <source>
        <dbReference type="Proteomes" id="UP000663720"/>
    </source>
</evidence>
<dbReference type="Proteomes" id="UP000663720">
    <property type="component" value="Chromosome"/>
</dbReference>
<dbReference type="PANTHER" id="PTHR33352">
    <property type="entry name" value="SLR1095 PROTEIN"/>
    <property type="match status" value="1"/>
</dbReference>
<dbReference type="PANTHER" id="PTHR33352:SF3">
    <property type="entry name" value="SLR1612 PROTEIN"/>
    <property type="match status" value="1"/>
</dbReference>
<feature type="domain" description="Putative restriction endonuclease" evidence="2">
    <location>
        <begin position="28"/>
        <end position="142"/>
    </location>
</feature>
<evidence type="ECO:0000259" key="2">
    <source>
        <dbReference type="Pfam" id="PF05685"/>
    </source>
</evidence>
<feature type="region of interest" description="Disordered" evidence="1">
    <location>
        <begin position="202"/>
        <end position="233"/>
    </location>
</feature>